<evidence type="ECO:0000256" key="7">
    <source>
        <dbReference type="SAM" id="MobiDB-lite"/>
    </source>
</evidence>
<dbReference type="PANTHER" id="PTHR12081">
    <property type="entry name" value="TRANSCRIPTION FACTOR E2F"/>
    <property type="match status" value="1"/>
</dbReference>
<dbReference type="InterPro" id="IPR032198">
    <property type="entry name" value="E2F_CC-MB"/>
</dbReference>
<comment type="similarity">
    <text evidence="1 6">Belongs to the E2F/DP family.</text>
</comment>
<dbReference type="SUPFAM" id="SSF144074">
    <property type="entry name" value="E2F-DP heterodimerization region"/>
    <property type="match status" value="1"/>
</dbReference>
<proteinExistence type="inferred from homology"/>
<evidence type="ECO:0000313" key="9">
    <source>
        <dbReference type="EMBL" id="KAG0452702.1"/>
    </source>
</evidence>
<dbReference type="Gene3D" id="1.10.10.10">
    <property type="entry name" value="Winged helix-like DNA-binding domain superfamily/Winged helix DNA-binding domain"/>
    <property type="match status" value="1"/>
</dbReference>
<dbReference type="InterPro" id="IPR037241">
    <property type="entry name" value="E2F-DP_heterodim"/>
</dbReference>
<dbReference type="EMBL" id="JADCNM010000014">
    <property type="protein sequence ID" value="KAG0453790.1"/>
    <property type="molecule type" value="Genomic_DNA"/>
</dbReference>
<evidence type="ECO:0000256" key="6">
    <source>
        <dbReference type="RuleBase" id="RU003796"/>
    </source>
</evidence>
<keyword evidence="3 6" id="KW-0238">DNA-binding</keyword>
<name>A0A835PJF4_VANPL</name>
<organism evidence="9 11">
    <name type="scientific">Vanilla planifolia</name>
    <name type="common">Vanilla</name>
    <dbReference type="NCBI Taxonomy" id="51239"/>
    <lineage>
        <taxon>Eukaryota</taxon>
        <taxon>Viridiplantae</taxon>
        <taxon>Streptophyta</taxon>
        <taxon>Embryophyta</taxon>
        <taxon>Tracheophyta</taxon>
        <taxon>Spermatophyta</taxon>
        <taxon>Magnoliopsida</taxon>
        <taxon>Liliopsida</taxon>
        <taxon>Asparagales</taxon>
        <taxon>Orchidaceae</taxon>
        <taxon>Vanilloideae</taxon>
        <taxon>Vanilleae</taxon>
        <taxon>Vanilla</taxon>
    </lineage>
</organism>
<dbReference type="GO" id="GO:0000981">
    <property type="term" value="F:DNA-binding transcription factor activity, RNA polymerase II-specific"/>
    <property type="evidence" value="ECO:0007669"/>
    <property type="project" value="TreeGrafter"/>
</dbReference>
<sequence length="417" mass="47080">MQVDPRLMSGFDGSSFAQQHLPLQSSEIPLPPNRRFNLASADFPGFRCIQPGFLDKRKEVGSCVDLLNYAVLGNRDFISKNNIAGGVEGECGERMLKLEQMEASDQNKLQSEHGKVRKKRKKLKAPTNKACKPRAPESTDDAHFCGMTASTSCRYDNSLSLLTKKFLSLLLEASDGTVDLNKAARELDVQKRRMYDITNVLEGIGLVEKGLKNMIRLKATHMSRPKEVEDYKARLRAEVETLRMKEHKLDWMIRTRHDQIGALFGDENSKKLLHVTREDINSLHCFEDSTLLAIEAPHGTIVEVPDPNDGLDFPQHHRMVLRSCMGPIHCYLISKHEESFETSNSSQLPEASVLCKDHDFDDTMVTYHSNGVAQDGSLQEHDCSGAVVKIEPTDFDRESDYWFLSELGNRLAEMWIG</sequence>
<protein>
    <recommendedName>
        <fullName evidence="8">E2F/DP family winged-helix DNA-binding domain-containing protein</fullName>
    </recommendedName>
</protein>
<evidence type="ECO:0000256" key="2">
    <source>
        <dbReference type="ARBA" id="ARBA00023015"/>
    </source>
</evidence>
<evidence type="ECO:0000313" key="10">
    <source>
        <dbReference type="EMBL" id="KAG0453790.1"/>
    </source>
</evidence>
<evidence type="ECO:0000256" key="5">
    <source>
        <dbReference type="ARBA" id="ARBA00023306"/>
    </source>
</evidence>
<dbReference type="SMART" id="SM01372">
    <property type="entry name" value="E2F_TDP"/>
    <property type="match status" value="1"/>
</dbReference>
<gene>
    <name evidence="10" type="ORF">HPP92_025094</name>
    <name evidence="9" type="ORF">HPP92_025366</name>
</gene>
<evidence type="ECO:0000256" key="4">
    <source>
        <dbReference type="ARBA" id="ARBA00023163"/>
    </source>
</evidence>
<dbReference type="OrthoDB" id="743389at2759"/>
<dbReference type="InterPro" id="IPR036388">
    <property type="entry name" value="WH-like_DNA-bd_sf"/>
</dbReference>
<dbReference type="Pfam" id="PF16421">
    <property type="entry name" value="E2F_CC-MB"/>
    <property type="match status" value="1"/>
</dbReference>
<evidence type="ECO:0000259" key="8">
    <source>
        <dbReference type="SMART" id="SM01372"/>
    </source>
</evidence>
<dbReference type="InterPro" id="IPR036390">
    <property type="entry name" value="WH_DNA-bd_sf"/>
</dbReference>
<dbReference type="InterPro" id="IPR015633">
    <property type="entry name" value="E2F"/>
</dbReference>
<dbReference type="Gene3D" id="6.10.250.540">
    <property type="match status" value="1"/>
</dbReference>
<dbReference type="GO" id="GO:0000978">
    <property type="term" value="F:RNA polymerase II cis-regulatory region sequence-specific DNA binding"/>
    <property type="evidence" value="ECO:0007669"/>
    <property type="project" value="InterPro"/>
</dbReference>
<evidence type="ECO:0000313" key="11">
    <source>
        <dbReference type="Proteomes" id="UP000636800"/>
    </source>
</evidence>
<feature type="domain" description="E2F/DP family winged-helix DNA-binding" evidence="8">
    <location>
        <begin position="154"/>
        <end position="219"/>
    </location>
</feature>
<evidence type="ECO:0000256" key="1">
    <source>
        <dbReference type="ARBA" id="ARBA00010940"/>
    </source>
</evidence>
<dbReference type="Proteomes" id="UP000639772">
    <property type="component" value="Unassembled WGS sequence"/>
</dbReference>
<keyword evidence="5" id="KW-0131">Cell cycle</keyword>
<comment type="subcellular location">
    <subcellularLocation>
        <location evidence="6">Nucleus</location>
    </subcellularLocation>
</comment>
<keyword evidence="4 6" id="KW-0804">Transcription</keyword>
<dbReference type="EMBL" id="JADCNL010000014">
    <property type="protein sequence ID" value="KAG0452702.1"/>
    <property type="molecule type" value="Genomic_DNA"/>
</dbReference>
<dbReference type="Pfam" id="PF02319">
    <property type="entry name" value="WHD_E2F_TDP"/>
    <property type="match status" value="1"/>
</dbReference>
<dbReference type="CDD" id="cd14660">
    <property type="entry name" value="E2F_DD"/>
    <property type="match status" value="1"/>
</dbReference>
<dbReference type="InterPro" id="IPR003316">
    <property type="entry name" value="E2F_WHTH_DNA-bd_dom"/>
</dbReference>
<evidence type="ECO:0000313" key="12">
    <source>
        <dbReference type="Proteomes" id="UP000639772"/>
    </source>
</evidence>
<reference evidence="11 12" key="1">
    <citation type="journal article" date="2020" name="Nat. Food">
        <title>A phased Vanilla planifolia genome enables genetic improvement of flavour and production.</title>
        <authorList>
            <person name="Hasing T."/>
            <person name="Tang H."/>
            <person name="Brym M."/>
            <person name="Khazi F."/>
            <person name="Huang T."/>
            <person name="Chambers A.H."/>
        </authorList>
    </citation>
    <scope>NUCLEOTIDE SEQUENCE [LARGE SCALE GENOMIC DNA]</scope>
    <source>
        <tissue evidence="9">Leaf</tissue>
    </source>
</reference>
<keyword evidence="6" id="KW-0539">Nucleus</keyword>
<keyword evidence="2 6" id="KW-0805">Transcription regulation</keyword>
<dbReference type="GO" id="GO:0090575">
    <property type="term" value="C:RNA polymerase II transcription regulator complex"/>
    <property type="evidence" value="ECO:0007669"/>
    <property type="project" value="TreeGrafter"/>
</dbReference>
<dbReference type="Proteomes" id="UP000636800">
    <property type="component" value="Unassembled WGS sequence"/>
</dbReference>
<dbReference type="FunFam" id="1.10.10.10:FF:000008">
    <property type="entry name" value="E2F transcription factor 1"/>
    <property type="match status" value="1"/>
</dbReference>
<comment type="caution">
    <text evidence="9">The sequence shown here is derived from an EMBL/GenBank/DDBJ whole genome shotgun (WGS) entry which is preliminary data.</text>
</comment>
<feature type="compositionally biased region" description="Basic residues" evidence="7">
    <location>
        <begin position="115"/>
        <end position="124"/>
    </location>
</feature>
<evidence type="ECO:0000256" key="3">
    <source>
        <dbReference type="ARBA" id="ARBA00023125"/>
    </source>
</evidence>
<feature type="region of interest" description="Disordered" evidence="7">
    <location>
        <begin position="104"/>
        <end position="137"/>
    </location>
</feature>
<dbReference type="SUPFAM" id="SSF46785">
    <property type="entry name" value="Winged helix' DNA-binding domain"/>
    <property type="match status" value="1"/>
</dbReference>
<dbReference type="AlphaFoldDB" id="A0A835PJF4"/>
<accession>A0A835PJF4</accession>
<keyword evidence="11" id="KW-1185">Reference proteome</keyword>
<dbReference type="PANTHER" id="PTHR12081:SF18">
    <property type="entry name" value="TRANSCRIPTION FACTOR E2F2-RELATED"/>
    <property type="match status" value="1"/>
</dbReference>
<dbReference type="GO" id="GO:0046983">
    <property type="term" value="F:protein dimerization activity"/>
    <property type="evidence" value="ECO:0007669"/>
    <property type="project" value="InterPro"/>
</dbReference>